<keyword evidence="11" id="KW-0333">Golgi apparatus</keyword>
<keyword evidence="9" id="KW-0735">Signal-anchor</keyword>
<dbReference type="Pfam" id="PF15711">
    <property type="entry name" value="ILEI"/>
    <property type="match status" value="2"/>
</dbReference>
<keyword evidence="5" id="KW-0328">Glycosyltransferase</keyword>
<feature type="transmembrane region" description="Helical" evidence="14">
    <location>
        <begin position="20"/>
        <end position="39"/>
    </location>
</feature>
<evidence type="ECO:0000256" key="4">
    <source>
        <dbReference type="ARBA" id="ARBA00006492"/>
    </source>
</evidence>
<keyword evidence="10 14" id="KW-1133">Transmembrane helix</keyword>
<dbReference type="Gene3D" id="3.90.550.10">
    <property type="entry name" value="Spore Coat Polysaccharide Biosynthesis Protein SpsA, Chain A"/>
    <property type="match status" value="1"/>
</dbReference>
<dbReference type="SUPFAM" id="SSF53448">
    <property type="entry name" value="Nucleotide-diphospho-sugar transferases"/>
    <property type="match status" value="1"/>
</dbReference>
<dbReference type="FunFam" id="3.90.550.10:FF:000252">
    <property type="entry name" value="Protein O-linked-mannose beta-1,2-N-acetylglucosaminyltransferase 1"/>
    <property type="match status" value="1"/>
</dbReference>
<dbReference type="GO" id="GO:0000139">
    <property type="term" value="C:Golgi membrane"/>
    <property type="evidence" value="ECO:0007669"/>
    <property type="project" value="UniProtKB-SubCell"/>
</dbReference>
<evidence type="ECO:0000256" key="3">
    <source>
        <dbReference type="ARBA" id="ARBA00004922"/>
    </source>
</evidence>
<evidence type="ECO:0000256" key="14">
    <source>
        <dbReference type="SAM" id="Phobius"/>
    </source>
</evidence>
<evidence type="ECO:0000256" key="7">
    <source>
        <dbReference type="ARBA" id="ARBA00022692"/>
    </source>
</evidence>
<sequence length="816" mass="91479">MIRILRRLIIRYFGGVKNFLIWVSCVVLTIYLIDTWLLTQDRIDNYVRSATPAPKKCGLDKGCEAGTYAYYIKSGEGKDIGPTICFEDEYLMTPKSGNTGRGINMVVIDDMSRKMVDRKVFDTYVSDSELIRYLKTEVKDHHVILVASQDEITANLGEESKTSLRKYGAGAITNILYRESYILLGQKGLVAGDGVEKVGKRGDGEFADPIYLSGCLKIPIGNLVKVDDGLKANVKAGKEIKKGDELKNCGMPDPCDSSSFPVHINAGQGNKALPKMCISEKYVFAEGVNDAGRGFNIAVVDPTTKDILRLGRFDTYAQDSSLLEIFLEQVEDGQIVVAVTNDDASTKLNNHAKELFNKLGSSQIQNVRFRDTWAMAGMKGIGGFTQFEQLQFAGANGEWPEEMDMKMCVPTQIKGSKIRPDPLVTRNDQKREFCKKYDGYGEFCDARKIDEPMAAATLSDPSLEGNAIFDVPIVVIPGLNHNALRMQLETILMQPGIQPKNVHVMYDEKFDESAALTNVFGYNAVSLSSSVKYTDQMKKAISYAFQEFKDAQNIIFLEEEVILGSDFLSYMAQTLPLLESDSTIAAISAWNDNGYEGVSGNSSLLYRVSQFPGLGFMLKREFYDTYMKDKLQECCSSRTWDGWLNQQEKGIELVVPDVSRVYRRPYEGMSDQAGLLQQLFNRQKRITSLDGKVKLQNVMKLKKDSYETELESLLKTSIALDTKNFGDCQKETGLGFTIPSTTDKTYTIYFKTESTLETLCRCFKLFHLDGTNHFKPRGLHNGMLRFTYEGKNNIFLIGASSPYYKYKPTEYTPVSS</sequence>
<protein>
    <recommendedName>
        <fullName evidence="15">ILEI/PANDER domain-containing protein</fullName>
    </recommendedName>
</protein>
<dbReference type="InterPro" id="IPR004139">
    <property type="entry name" value="Glyco_trans_13"/>
</dbReference>
<evidence type="ECO:0000256" key="12">
    <source>
        <dbReference type="ARBA" id="ARBA00023136"/>
    </source>
</evidence>
<evidence type="ECO:0000256" key="5">
    <source>
        <dbReference type="ARBA" id="ARBA00022676"/>
    </source>
</evidence>
<evidence type="ECO:0000256" key="9">
    <source>
        <dbReference type="ARBA" id="ARBA00022968"/>
    </source>
</evidence>
<dbReference type="InterPro" id="IPR052463">
    <property type="entry name" value="O-linked_mannose_GnT"/>
</dbReference>
<dbReference type="Pfam" id="PF03071">
    <property type="entry name" value="GNT-I"/>
    <property type="match status" value="1"/>
</dbReference>
<reference evidence="16" key="1">
    <citation type="submission" date="2022-03" db="EMBL/GenBank/DDBJ databases">
        <authorList>
            <person name="Martin C."/>
        </authorList>
    </citation>
    <scope>NUCLEOTIDE SEQUENCE</scope>
</reference>
<evidence type="ECO:0000256" key="8">
    <source>
        <dbReference type="ARBA" id="ARBA00022723"/>
    </source>
</evidence>
<dbReference type="PROSITE" id="PS52031">
    <property type="entry name" value="GG_LECTIN"/>
    <property type="match status" value="2"/>
</dbReference>
<name>A0A8S4NUF5_OWEFU</name>
<evidence type="ECO:0000313" key="17">
    <source>
        <dbReference type="Proteomes" id="UP000749559"/>
    </source>
</evidence>
<feature type="domain" description="ILEI/PANDER" evidence="15">
    <location>
        <begin position="293"/>
        <end position="380"/>
    </location>
</feature>
<evidence type="ECO:0000313" key="16">
    <source>
        <dbReference type="EMBL" id="CAH1783634.1"/>
    </source>
</evidence>
<dbReference type="AlphaFoldDB" id="A0A8S4NUF5"/>
<keyword evidence="12 14" id="KW-0472">Membrane</keyword>
<dbReference type="GO" id="GO:0016266">
    <property type="term" value="P:protein O-linked glycosylation via N-acetyl-galactosamine"/>
    <property type="evidence" value="ECO:0007669"/>
    <property type="project" value="TreeGrafter"/>
</dbReference>
<comment type="pathway">
    <text evidence="3">Protein modification; protein glycosylation.</text>
</comment>
<comment type="subcellular location">
    <subcellularLocation>
        <location evidence="2">Golgi apparatus membrane</location>
        <topology evidence="2">Single-pass type II membrane protein</topology>
    </subcellularLocation>
</comment>
<evidence type="ECO:0000256" key="6">
    <source>
        <dbReference type="ARBA" id="ARBA00022679"/>
    </source>
</evidence>
<dbReference type="PANTHER" id="PTHR46396:SF2">
    <property type="entry name" value="ILEI_PANDER DOMAIN-CONTAINING PROTEIN"/>
    <property type="match status" value="1"/>
</dbReference>
<dbReference type="EMBL" id="CAIIXF020000005">
    <property type="protein sequence ID" value="CAH1783634.1"/>
    <property type="molecule type" value="Genomic_DNA"/>
</dbReference>
<organism evidence="16 17">
    <name type="scientific">Owenia fusiformis</name>
    <name type="common">Polychaete worm</name>
    <dbReference type="NCBI Taxonomy" id="6347"/>
    <lineage>
        <taxon>Eukaryota</taxon>
        <taxon>Metazoa</taxon>
        <taxon>Spiralia</taxon>
        <taxon>Lophotrochozoa</taxon>
        <taxon>Annelida</taxon>
        <taxon>Polychaeta</taxon>
        <taxon>Sedentaria</taxon>
        <taxon>Canalipalpata</taxon>
        <taxon>Sabellida</taxon>
        <taxon>Oweniida</taxon>
        <taxon>Oweniidae</taxon>
        <taxon>Owenia</taxon>
    </lineage>
</organism>
<dbReference type="Proteomes" id="UP000749559">
    <property type="component" value="Unassembled WGS sequence"/>
</dbReference>
<proteinExistence type="inferred from homology"/>
<dbReference type="PANTHER" id="PTHR46396">
    <property type="entry name" value="PROTEIN O-LINKED-MANNOSE BETA-1,2-N-ACETYLGLUCOSAMINYLTRANSFERASE 1"/>
    <property type="match status" value="1"/>
</dbReference>
<keyword evidence="13" id="KW-0464">Manganese</keyword>
<accession>A0A8S4NUF5</accession>
<feature type="domain" description="ILEI/PANDER" evidence="15">
    <location>
        <begin position="101"/>
        <end position="188"/>
    </location>
</feature>
<evidence type="ECO:0000256" key="11">
    <source>
        <dbReference type="ARBA" id="ARBA00023034"/>
    </source>
</evidence>
<dbReference type="InterPro" id="IPR039477">
    <property type="entry name" value="ILEI/PANDER_dom"/>
</dbReference>
<gene>
    <name evidence="16" type="ORF">OFUS_LOCUS9957</name>
</gene>
<evidence type="ECO:0000256" key="13">
    <source>
        <dbReference type="ARBA" id="ARBA00023211"/>
    </source>
</evidence>
<dbReference type="OrthoDB" id="440755at2759"/>
<evidence type="ECO:0000256" key="10">
    <source>
        <dbReference type="ARBA" id="ARBA00022989"/>
    </source>
</evidence>
<dbReference type="GO" id="GO:0047223">
    <property type="term" value="F:beta-1,3-galactosyl-O-glycosyl-glycoprotein beta-1,3-N-acetylglucosaminyltransferase activity"/>
    <property type="evidence" value="ECO:0007669"/>
    <property type="project" value="TreeGrafter"/>
</dbReference>
<evidence type="ECO:0000256" key="2">
    <source>
        <dbReference type="ARBA" id="ARBA00004323"/>
    </source>
</evidence>
<comment type="caution">
    <text evidence="16">The sequence shown here is derived from an EMBL/GenBank/DDBJ whole genome shotgun (WGS) entry which is preliminary data.</text>
</comment>
<dbReference type="GO" id="GO:0046872">
    <property type="term" value="F:metal ion binding"/>
    <property type="evidence" value="ECO:0007669"/>
    <property type="project" value="UniProtKB-KW"/>
</dbReference>
<keyword evidence="6" id="KW-0808">Transferase</keyword>
<keyword evidence="8" id="KW-0479">Metal-binding</keyword>
<evidence type="ECO:0000256" key="1">
    <source>
        <dbReference type="ARBA" id="ARBA00001936"/>
    </source>
</evidence>
<keyword evidence="17" id="KW-1185">Reference proteome</keyword>
<comment type="cofactor">
    <cofactor evidence="1">
        <name>Mn(2+)</name>
        <dbReference type="ChEBI" id="CHEBI:29035"/>
    </cofactor>
</comment>
<keyword evidence="7 14" id="KW-0812">Transmembrane</keyword>
<comment type="similarity">
    <text evidence="4">Belongs to the glycosyltransferase 13 family.</text>
</comment>
<dbReference type="InterPro" id="IPR029044">
    <property type="entry name" value="Nucleotide-diphossugar_trans"/>
</dbReference>
<evidence type="ECO:0000259" key="15">
    <source>
        <dbReference type="Pfam" id="PF15711"/>
    </source>
</evidence>